<protein>
    <submittedName>
        <fullName evidence="2">Putative mitochondrial chaperone BCS1-B</fullName>
    </submittedName>
</protein>
<gene>
    <name evidence="2" type="ORF">BWQ96_09899</name>
</gene>
<evidence type="ECO:0000313" key="3">
    <source>
        <dbReference type="Proteomes" id="UP000247409"/>
    </source>
</evidence>
<dbReference type="Proteomes" id="UP000247409">
    <property type="component" value="Unassembled WGS sequence"/>
</dbReference>
<dbReference type="SUPFAM" id="SSF52540">
    <property type="entry name" value="P-loop containing nucleoside triphosphate hydrolases"/>
    <property type="match status" value="1"/>
</dbReference>
<accession>A0A2V3IEB6</accession>
<evidence type="ECO:0000313" key="2">
    <source>
        <dbReference type="EMBL" id="PXF40392.1"/>
    </source>
</evidence>
<keyword evidence="3" id="KW-1185">Reference proteome</keyword>
<comment type="caution">
    <text evidence="2">The sequence shown here is derived from an EMBL/GenBank/DDBJ whole genome shotgun (WGS) entry which is preliminary data.</text>
</comment>
<dbReference type="PANTHER" id="PTHR23070">
    <property type="entry name" value="BCS1 AAA-TYPE ATPASE"/>
    <property type="match status" value="1"/>
</dbReference>
<dbReference type="GO" id="GO:0016887">
    <property type="term" value="F:ATP hydrolysis activity"/>
    <property type="evidence" value="ECO:0007669"/>
    <property type="project" value="InterPro"/>
</dbReference>
<dbReference type="GO" id="GO:0005524">
    <property type="term" value="F:ATP binding"/>
    <property type="evidence" value="ECO:0007669"/>
    <property type="project" value="InterPro"/>
</dbReference>
<dbReference type="AlphaFoldDB" id="A0A2V3IEB6"/>
<dbReference type="OrthoDB" id="10251412at2759"/>
<dbReference type="Gene3D" id="3.40.50.300">
    <property type="entry name" value="P-loop containing nucleotide triphosphate hydrolases"/>
    <property type="match status" value="1"/>
</dbReference>
<dbReference type="STRING" id="448386.A0A2V3IEB6"/>
<sequence length="451" mass="50414">MKGATAQNCTAFAPKASLSHFPPDYVEHIASALNVKPQALTTLTIGNDTQPVYTAILEYAAHYHSFPAHHQQTAPRNLSIAQNSPFESAAGPYDNDLDDSSDFANALLLNAVSMSRGRRLSRQALRLMREESDIQPGRGIREHKCPSVVPRVSLHLGDCVVLWPPPTHLMPPAVRSRRRELFEIAKAAQEYCSPSKKWAVDGEGVLQELVQSTSAPANEKTRAKPNLNHISDDRSDQINNVQDTERFDLFIAHYEIGLPVQDGDGSTVTERKILLATSNGVPALTTFFSGVTAWRFEKDRIRKHKHCCYELYRFRSECSRGFWESQGHRHARPIDSVVLAEGQMDNILDDVTNFLQYSTRKWFSSHGLSHRRSYLFYGKPGTGKTSTIRAIAGEFGLNCCFLSMTDASFSNQMLFDALREIPSNALLVLEDVDSLFHNDRSSKVSPSLTFS</sequence>
<name>A0A2V3IEB6_9FLOR</name>
<dbReference type="InterPro" id="IPR027417">
    <property type="entry name" value="P-loop_NTPase"/>
</dbReference>
<organism evidence="2 3">
    <name type="scientific">Gracilariopsis chorda</name>
    <dbReference type="NCBI Taxonomy" id="448386"/>
    <lineage>
        <taxon>Eukaryota</taxon>
        <taxon>Rhodophyta</taxon>
        <taxon>Florideophyceae</taxon>
        <taxon>Rhodymeniophycidae</taxon>
        <taxon>Gracilariales</taxon>
        <taxon>Gracilariaceae</taxon>
        <taxon>Gracilariopsis</taxon>
    </lineage>
</organism>
<dbReference type="InterPro" id="IPR050747">
    <property type="entry name" value="Mitochondrial_chaperone_BCS1"/>
</dbReference>
<dbReference type="InterPro" id="IPR003959">
    <property type="entry name" value="ATPase_AAA_core"/>
</dbReference>
<dbReference type="EMBL" id="NBIV01000301">
    <property type="protein sequence ID" value="PXF40392.1"/>
    <property type="molecule type" value="Genomic_DNA"/>
</dbReference>
<reference evidence="2 3" key="1">
    <citation type="journal article" date="2018" name="Mol. Biol. Evol.">
        <title>Analysis of the draft genome of the red seaweed Gracilariopsis chorda provides insights into genome size evolution in Rhodophyta.</title>
        <authorList>
            <person name="Lee J."/>
            <person name="Yang E.C."/>
            <person name="Graf L."/>
            <person name="Yang J.H."/>
            <person name="Qiu H."/>
            <person name="Zel Zion U."/>
            <person name="Chan C.X."/>
            <person name="Stephens T.G."/>
            <person name="Weber A.P.M."/>
            <person name="Boo G.H."/>
            <person name="Boo S.M."/>
            <person name="Kim K.M."/>
            <person name="Shin Y."/>
            <person name="Jung M."/>
            <person name="Lee S.J."/>
            <person name="Yim H.S."/>
            <person name="Lee J.H."/>
            <person name="Bhattacharya D."/>
            <person name="Yoon H.S."/>
        </authorList>
    </citation>
    <scope>NUCLEOTIDE SEQUENCE [LARGE SCALE GENOMIC DNA]</scope>
    <source>
        <strain evidence="2 3">SKKU-2015</strain>
        <tissue evidence="2">Whole body</tissue>
    </source>
</reference>
<proteinExistence type="predicted"/>
<evidence type="ECO:0000259" key="1">
    <source>
        <dbReference type="Pfam" id="PF00004"/>
    </source>
</evidence>
<dbReference type="Pfam" id="PF00004">
    <property type="entry name" value="AAA"/>
    <property type="match status" value="1"/>
</dbReference>
<feature type="domain" description="ATPase AAA-type core" evidence="1">
    <location>
        <begin position="374"/>
        <end position="439"/>
    </location>
</feature>